<organism evidence="2 3">
    <name type="scientific">Entomortierella chlamydospora</name>
    <dbReference type="NCBI Taxonomy" id="101097"/>
    <lineage>
        <taxon>Eukaryota</taxon>
        <taxon>Fungi</taxon>
        <taxon>Fungi incertae sedis</taxon>
        <taxon>Mucoromycota</taxon>
        <taxon>Mortierellomycotina</taxon>
        <taxon>Mortierellomycetes</taxon>
        <taxon>Mortierellales</taxon>
        <taxon>Mortierellaceae</taxon>
        <taxon>Entomortierella</taxon>
    </lineage>
</organism>
<keyword evidence="3" id="KW-1185">Reference proteome</keyword>
<proteinExistence type="predicted"/>
<evidence type="ECO:0000313" key="3">
    <source>
        <dbReference type="Proteomes" id="UP000703661"/>
    </source>
</evidence>
<feature type="region of interest" description="Disordered" evidence="1">
    <location>
        <begin position="1"/>
        <end position="38"/>
    </location>
</feature>
<evidence type="ECO:0000313" key="2">
    <source>
        <dbReference type="EMBL" id="KAG0002184.1"/>
    </source>
</evidence>
<dbReference type="EMBL" id="JAAAID010002969">
    <property type="protein sequence ID" value="KAG0002184.1"/>
    <property type="molecule type" value="Genomic_DNA"/>
</dbReference>
<dbReference type="AlphaFoldDB" id="A0A9P6MI63"/>
<dbReference type="Proteomes" id="UP000703661">
    <property type="component" value="Unassembled WGS sequence"/>
</dbReference>
<protein>
    <submittedName>
        <fullName evidence="2">Uncharacterized protein</fullName>
    </submittedName>
</protein>
<name>A0A9P6MI63_9FUNG</name>
<reference evidence="2" key="1">
    <citation type="journal article" date="2020" name="Fungal Divers.">
        <title>Resolving the Mortierellaceae phylogeny through synthesis of multi-gene phylogenetics and phylogenomics.</title>
        <authorList>
            <person name="Vandepol N."/>
            <person name="Liber J."/>
            <person name="Desiro A."/>
            <person name="Na H."/>
            <person name="Kennedy M."/>
            <person name="Barry K."/>
            <person name="Grigoriev I.V."/>
            <person name="Miller A.N."/>
            <person name="O'Donnell K."/>
            <person name="Stajich J.E."/>
            <person name="Bonito G."/>
        </authorList>
    </citation>
    <scope>NUCLEOTIDE SEQUENCE</scope>
    <source>
        <strain evidence="2">NRRL 2769</strain>
    </source>
</reference>
<sequence>MTEKQRFSQYETKAIEEEEEEEEEEKEGVDDAEAIERNSARRFLGERRMSTAEMMSIENLVGPS</sequence>
<gene>
    <name evidence="2" type="ORF">BGZ80_006012</name>
</gene>
<accession>A0A9P6MI63</accession>
<comment type="caution">
    <text evidence="2">The sequence shown here is derived from an EMBL/GenBank/DDBJ whole genome shotgun (WGS) entry which is preliminary data.</text>
</comment>
<feature type="non-terminal residue" evidence="2">
    <location>
        <position position="64"/>
    </location>
</feature>
<evidence type="ECO:0000256" key="1">
    <source>
        <dbReference type="SAM" id="MobiDB-lite"/>
    </source>
</evidence>
<feature type="compositionally biased region" description="Acidic residues" evidence="1">
    <location>
        <begin position="16"/>
        <end position="33"/>
    </location>
</feature>